<feature type="region of interest" description="Disordered" evidence="1">
    <location>
        <begin position="218"/>
        <end position="261"/>
    </location>
</feature>
<dbReference type="Proteomes" id="UP000251670">
    <property type="component" value="Unassembled WGS sequence"/>
</dbReference>
<feature type="compositionally biased region" description="Low complexity" evidence="1">
    <location>
        <begin position="241"/>
        <end position="250"/>
    </location>
</feature>
<proteinExistence type="predicted"/>
<dbReference type="InterPro" id="IPR039519">
    <property type="entry name" value="YokE-like_PH"/>
</dbReference>
<dbReference type="STRING" id="445960.SAMN05421542_2144"/>
<evidence type="ECO:0000256" key="1">
    <source>
        <dbReference type="SAM" id="MobiDB-lite"/>
    </source>
</evidence>
<dbReference type="Proteomes" id="UP000199426">
    <property type="component" value="Unassembled WGS sequence"/>
</dbReference>
<evidence type="ECO:0000313" key="5">
    <source>
        <dbReference type="EMBL" id="SQB27498.1"/>
    </source>
</evidence>
<dbReference type="EMBL" id="FNEG01000003">
    <property type="protein sequence ID" value="SDI88816.1"/>
    <property type="molecule type" value="Genomic_DNA"/>
</dbReference>
<feature type="domain" description="SHOCT" evidence="2">
    <location>
        <begin position="262"/>
        <end position="289"/>
    </location>
</feature>
<protein>
    <submittedName>
        <fullName evidence="4">Short C-terminal domain-containing protein</fullName>
    </submittedName>
</protein>
<evidence type="ECO:0000259" key="2">
    <source>
        <dbReference type="Pfam" id="PF09851"/>
    </source>
</evidence>
<feature type="domain" description="YokE-like PH" evidence="3">
    <location>
        <begin position="120"/>
        <end position="212"/>
    </location>
</feature>
<name>A0A2X2VFX8_CHRJE</name>
<reference evidence="5 7" key="2">
    <citation type="submission" date="2018-06" db="EMBL/GenBank/DDBJ databases">
        <authorList>
            <consortium name="Pathogen Informatics"/>
            <person name="Doyle S."/>
        </authorList>
    </citation>
    <scope>NUCLEOTIDE SEQUENCE [LARGE SCALE GENOMIC DNA]</scope>
    <source>
        <strain evidence="5 7">NCTC13492</strain>
    </source>
</reference>
<evidence type="ECO:0000259" key="3">
    <source>
        <dbReference type="Pfam" id="PF14470"/>
    </source>
</evidence>
<dbReference type="Pfam" id="PF14470">
    <property type="entry name" value="bPH_3"/>
    <property type="match status" value="1"/>
</dbReference>
<dbReference type="OrthoDB" id="1418153at2"/>
<feature type="compositionally biased region" description="Polar residues" evidence="1">
    <location>
        <begin position="223"/>
        <end position="236"/>
    </location>
</feature>
<organism evidence="5 7">
    <name type="scientific">Chryseobacterium jejuense</name>
    <dbReference type="NCBI Taxonomy" id="445960"/>
    <lineage>
        <taxon>Bacteria</taxon>
        <taxon>Pseudomonadati</taxon>
        <taxon>Bacteroidota</taxon>
        <taxon>Flavobacteriia</taxon>
        <taxon>Flavobacteriales</taxon>
        <taxon>Weeksellaceae</taxon>
        <taxon>Chryseobacterium group</taxon>
        <taxon>Chryseobacterium</taxon>
    </lineage>
</organism>
<evidence type="ECO:0000313" key="6">
    <source>
        <dbReference type="Proteomes" id="UP000199426"/>
    </source>
</evidence>
<reference evidence="4 6" key="1">
    <citation type="submission" date="2016-10" db="EMBL/GenBank/DDBJ databases">
        <authorList>
            <person name="Varghese N."/>
            <person name="Submissions S."/>
        </authorList>
    </citation>
    <scope>NUCLEOTIDE SEQUENCE [LARGE SCALE GENOMIC DNA]</scope>
    <source>
        <strain evidence="4 6">DSM 19299</strain>
    </source>
</reference>
<accession>A0A2X2VFX8</accession>
<keyword evidence="6" id="KW-1185">Reference proteome</keyword>
<dbReference type="Pfam" id="PF09851">
    <property type="entry name" value="SHOCT"/>
    <property type="match status" value="1"/>
</dbReference>
<sequence length="292" mass="32750">MNTICALCGTPLTSTDMLVGKNKLADGGYLCAECFNKAITINRDLANNLHQFYFAEITGMFLKSKIDASQNPGSSPYSGASNYEYDAPTRLDEIKDQIVSLKARLSVLANEEVNELDKVLDQNERLIAIAECINLHNKREGIIFSTQWRVIFMDKKFLGGMVKNEYTHKDITSLDQVENLLYSVLRVNTRGGTVEFKLHNKSDGRTFCDTVNGQIREPERPSHQQATQPQSFFQNVPSPAPQSISSQSASNTPKSSSEDIFEQLEKLGKLRQMGVLSEEEFSIQKAKLLERL</sequence>
<evidence type="ECO:0000313" key="7">
    <source>
        <dbReference type="Proteomes" id="UP000251670"/>
    </source>
</evidence>
<gene>
    <name evidence="5" type="ORF">NCTC13492_01081</name>
    <name evidence="4" type="ORF">SAMN05421542_2144</name>
</gene>
<dbReference type="AlphaFoldDB" id="A0A2X2VFX8"/>
<dbReference type="RefSeq" id="WP_089736232.1">
    <property type="nucleotide sequence ID" value="NZ_FNEG01000003.1"/>
</dbReference>
<dbReference type="EMBL" id="UAWB01000002">
    <property type="protein sequence ID" value="SQB27498.1"/>
    <property type="molecule type" value="Genomic_DNA"/>
</dbReference>
<evidence type="ECO:0000313" key="4">
    <source>
        <dbReference type="EMBL" id="SDI88816.1"/>
    </source>
</evidence>
<dbReference type="InterPro" id="IPR018649">
    <property type="entry name" value="SHOCT"/>
</dbReference>